<evidence type="ECO:0000256" key="1">
    <source>
        <dbReference type="ARBA" id="ARBA00007677"/>
    </source>
</evidence>
<dbReference type="Proteomes" id="UP000054053">
    <property type="component" value="Unassembled WGS sequence"/>
</dbReference>
<dbReference type="PANTHER" id="PTHR31121:SF7">
    <property type="entry name" value="MANNOSYLTRANSFERASE KTR4-RELATED"/>
    <property type="match status" value="1"/>
</dbReference>
<evidence type="ECO:0000256" key="4">
    <source>
        <dbReference type="SAM" id="MobiDB-lite"/>
    </source>
</evidence>
<keyword evidence="2" id="KW-0328">Glycosyltransferase</keyword>
<dbReference type="InterPro" id="IPR002685">
    <property type="entry name" value="Glyco_trans_15"/>
</dbReference>
<feature type="region of interest" description="Disordered" evidence="4">
    <location>
        <begin position="122"/>
        <end position="148"/>
    </location>
</feature>
<accession>A0A1B5KUI2</accession>
<evidence type="ECO:0000313" key="6">
    <source>
        <dbReference type="Proteomes" id="UP000054053"/>
    </source>
</evidence>
<dbReference type="GO" id="GO:0005794">
    <property type="term" value="C:Golgi apparatus"/>
    <property type="evidence" value="ECO:0007669"/>
    <property type="project" value="TreeGrafter"/>
</dbReference>
<protein>
    <submittedName>
        <fullName evidence="5">Uncharacterized protein</fullName>
    </submittedName>
</protein>
<name>A0A1B5KUI2_USTVR</name>
<dbReference type="Pfam" id="PF01793">
    <property type="entry name" value="Glyco_transf_15"/>
    <property type="match status" value="1"/>
</dbReference>
<dbReference type="PANTHER" id="PTHR31121">
    <property type="entry name" value="ALPHA-1,2 MANNOSYLTRANSFERASE KTR1"/>
    <property type="match status" value="1"/>
</dbReference>
<dbReference type="InterPro" id="IPR029044">
    <property type="entry name" value="Nucleotide-diphossugar_trans"/>
</dbReference>
<sequence length="283" mass="32665">MTGRRKCQYLFLDFVWLAQWISLTVLASFSSSASCILDLSMSVSDLPPRAAFVTLAHDRDLEPLLSSMYQLEDAFNRKYMYDWIFFSTEQLSEKFRRYTSNATLATCIYEVIRNSDVGTHCWRTTRQGPDGAPTQASQESPSPSPTRAEYLDPLQSLRQIQRWNNGPFAREKRLQSYDWFWRIEPGVQFTFDITFDVFRFMRDHNITYGSNRATVAPFHTSSLSQQVQRFMDKHPDLLHADADVSWLLGSSGSSNARQALQSDYAEDLWSSPLRSYHGKVSKD</sequence>
<keyword evidence="3" id="KW-0808">Transferase</keyword>
<evidence type="ECO:0000313" key="5">
    <source>
        <dbReference type="EMBL" id="GAO14654.1"/>
    </source>
</evidence>
<gene>
    <name evidence="5" type="ORF">UVI_02008980</name>
</gene>
<dbReference type="SUPFAM" id="SSF53448">
    <property type="entry name" value="Nucleotide-diphospho-sugar transferases"/>
    <property type="match status" value="1"/>
</dbReference>
<evidence type="ECO:0000256" key="3">
    <source>
        <dbReference type="ARBA" id="ARBA00022679"/>
    </source>
</evidence>
<dbReference type="GO" id="GO:0016020">
    <property type="term" value="C:membrane"/>
    <property type="evidence" value="ECO:0007669"/>
    <property type="project" value="InterPro"/>
</dbReference>
<proteinExistence type="inferred from homology"/>
<dbReference type="GO" id="GO:0000032">
    <property type="term" value="P:cell wall mannoprotein biosynthetic process"/>
    <property type="evidence" value="ECO:0007669"/>
    <property type="project" value="TreeGrafter"/>
</dbReference>
<reference evidence="6" key="1">
    <citation type="journal article" date="2016" name="Genome Announc.">
        <title>Genome sequence of Ustilaginoidea virens IPU010, a rice pathogenic fungus causing false smut.</title>
        <authorList>
            <person name="Kumagai T."/>
            <person name="Ishii T."/>
            <person name="Terai G."/>
            <person name="Umemura M."/>
            <person name="Machida M."/>
            <person name="Asai K."/>
        </authorList>
    </citation>
    <scope>NUCLEOTIDE SEQUENCE [LARGE SCALE GENOMIC DNA]</scope>
    <source>
        <strain evidence="6">IPU010</strain>
    </source>
</reference>
<dbReference type="GO" id="GO:0006493">
    <property type="term" value="P:protein O-linked glycosylation"/>
    <property type="evidence" value="ECO:0007669"/>
    <property type="project" value="TreeGrafter"/>
</dbReference>
<dbReference type="EMBL" id="BBTG02000003">
    <property type="protein sequence ID" value="GAO14654.1"/>
    <property type="molecule type" value="Genomic_DNA"/>
</dbReference>
<organism evidence="5 6">
    <name type="scientific">Ustilaginoidea virens</name>
    <name type="common">Rice false smut fungus</name>
    <name type="synonym">Villosiclava virens</name>
    <dbReference type="NCBI Taxonomy" id="1159556"/>
    <lineage>
        <taxon>Eukaryota</taxon>
        <taxon>Fungi</taxon>
        <taxon>Dikarya</taxon>
        <taxon>Ascomycota</taxon>
        <taxon>Pezizomycotina</taxon>
        <taxon>Sordariomycetes</taxon>
        <taxon>Hypocreomycetidae</taxon>
        <taxon>Hypocreales</taxon>
        <taxon>Clavicipitaceae</taxon>
        <taxon>Ustilaginoidea</taxon>
    </lineage>
</organism>
<evidence type="ECO:0000256" key="2">
    <source>
        <dbReference type="ARBA" id="ARBA00022676"/>
    </source>
</evidence>
<dbReference type="PROSITE" id="PS51257">
    <property type="entry name" value="PROKAR_LIPOPROTEIN"/>
    <property type="match status" value="1"/>
</dbReference>
<dbReference type="AlphaFoldDB" id="A0A1B5KUI2"/>
<dbReference type="GO" id="GO:0006487">
    <property type="term" value="P:protein N-linked glycosylation"/>
    <property type="evidence" value="ECO:0007669"/>
    <property type="project" value="TreeGrafter"/>
</dbReference>
<comment type="caution">
    <text evidence="5">The sequence shown here is derived from an EMBL/GenBank/DDBJ whole genome shotgun (WGS) entry which is preliminary data.</text>
</comment>
<dbReference type="Gene3D" id="3.90.550.10">
    <property type="entry name" value="Spore Coat Polysaccharide Biosynthesis Protein SpsA, Chain A"/>
    <property type="match status" value="1"/>
</dbReference>
<comment type="similarity">
    <text evidence="1">Belongs to the glycosyltransferase 15 family.</text>
</comment>
<dbReference type="GO" id="GO:0000026">
    <property type="term" value="F:alpha-1,2-mannosyltransferase activity"/>
    <property type="evidence" value="ECO:0007669"/>
    <property type="project" value="TreeGrafter"/>
</dbReference>